<dbReference type="RefSeq" id="WP_055190797.1">
    <property type="nucleotide sequence ID" value="NZ_LKBA01000008.1"/>
</dbReference>
<dbReference type="PANTHER" id="PTHR37419:SF8">
    <property type="entry name" value="TOXIN YJJJ"/>
    <property type="match status" value="1"/>
</dbReference>
<dbReference type="AlphaFoldDB" id="A0A0P7JNW5"/>
<dbReference type="InterPro" id="IPR017508">
    <property type="entry name" value="HipA_N1"/>
</dbReference>
<comment type="similarity">
    <text evidence="1">Belongs to the HipA Ser/Thr kinase family.</text>
</comment>
<keyword evidence="7" id="KW-1185">Reference proteome</keyword>
<accession>A0A0P7JNW5</accession>
<organism evidence="6 7">
    <name type="scientific">Aliiroseovarius crassostreae</name>
    <dbReference type="NCBI Taxonomy" id="154981"/>
    <lineage>
        <taxon>Bacteria</taxon>
        <taxon>Pseudomonadati</taxon>
        <taxon>Pseudomonadota</taxon>
        <taxon>Alphaproteobacteria</taxon>
        <taxon>Rhodobacterales</taxon>
        <taxon>Paracoccaceae</taxon>
        <taxon>Aliiroseovarius</taxon>
    </lineage>
</organism>
<dbReference type="EMBL" id="LKBA01000008">
    <property type="protein sequence ID" value="KPN62898.1"/>
    <property type="molecule type" value="Genomic_DNA"/>
</dbReference>
<sequence length="428" mass="47057">MSTEKSKIRVAIGASLMPVGELIFETDGRRQTSVFTYADEWLENPNSFELAPSLPLNEYPQISTGNRENRRTALPGAISDTLPDSWGRGIIAKVLGGTPTELDFLVSVNDATRIGALRFLDDDGIPMAQWTDPVPRLNQLPDLRRLGAAYESQAKNIKEVAWEILGSSGGLGGARPKSDFDDDGTLSIAKFTSVRDNLPVERAEVATLNMARLCGINAAEARLELLDTDHPVAIIKRFDREGEGRRHYISAQTFLQAGHRDLKHYTDLADLMREYAAEPLDQLKELHSRIMFDCLIKNQDNHLRNHGFLYAGGKNQWVLSPAFDINPVPSKGHELETGISELSGNEGSVEAAIEAAPFFEIDQDAAAVRAKEMAQTISESWKRLFRQQGMTSAAVAAYSPAFEHKEMKYALGIGNSATATKSSEIDGP</sequence>
<keyword evidence="3" id="KW-0418">Kinase</keyword>
<keyword evidence="2" id="KW-0808">Transferase</keyword>
<dbReference type="Proteomes" id="UP000050471">
    <property type="component" value="Unassembled WGS sequence"/>
</dbReference>
<dbReference type="PANTHER" id="PTHR37419">
    <property type="entry name" value="SERINE/THREONINE-PROTEIN KINASE TOXIN HIPA"/>
    <property type="match status" value="1"/>
</dbReference>
<proteinExistence type="inferred from homology"/>
<dbReference type="Pfam" id="PF13657">
    <property type="entry name" value="Couple_hipA"/>
    <property type="match status" value="1"/>
</dbReference>
<evidence type="ECO:0000259" key="5">
    <source>
        <dbReference type="Pfam" id="PF13657"/>
    </source>
</evidence>
<evidence type="ECO:0000259" key="4">
    <source>
        <dbReference type="Pfam" id="PF07804"/>
    </source>
</evidence>
<comment type="caution">
    <text evidence="6">The sequence shown here is derived from an EMBL/GenBank/DDBJ whole genome shotgun (WGS) entry which is preliminary data.</text>
</comment>
<protein>
    <recommendedName>
        <fullName evidence="8">Phosphatidylinositol kinase</fullName>
    </recommendedName>
</protein>
<dbReference type="STRING" id="154981.AKJ29_01770"/>
<evidence type="ECO:0000313" key="6">
    <source>
        <dbReference type="EMBL" id="KPN62898.1"/>
    </source>
</evidence>
<evidence type="ECO:0008006" key="8">
    <source>
        <dbReference type="Google" id="ProtNLM"/>
    </source>
</evidence>
<feature type="domain" description="HipA N-terminal subdomain 1" evidence="5">
    <location>
        <begin position="17"/>
        <end position="118"/>
    </location>
</feature>
<evidence type="ECO:0000256" key="2">
    <source>
        <dbReference type="ARBA" id="ARBA00022679"/>
    </source>
</evidence>
<dbReference type="GO" id="GO:0005829">
    <property type="term" value="C:cytosol"/>
    <property type="evidence" value="ECO:0007669"/>
    <property type="project" value="TreeGrafter"/>
</dbReference>
<evidence type="ECO:0000256" key="3">
    <source>
        <dbReference type="ARBA" id="ARBA00022777"/>
    </source>
</evidence>
<feature type="domain" description="HipA-like C-terminal" evidence="4">
    <location>
        <begin position="171"/>
        <end position="381"/>
    </location>
</feature>
<name>A0A0P7JNW5_9RHOB</name>
<dbReference type="InterPro" id="IPR052028">
    <property type="entry name" value="HipA_Ser/Thr_kinase"/>
</dbReference>
<dbReference type="Pfam" id="PF07804">
    <property type="entry name" value="HipA_C"/>
    <property type="match status" value="1"/>
</dbReference>
<evidence type="ECO:0000256" key="1">
    <source>
        <dbReference type="ARBA" id="ARBA00010164"/>
    </source>
</evidence>
<gene>
    <name evidence="6" type="ORF">AKJ29_01770</name>
</gene>
<dbReference type="Gene3D" id="1.10.1070.20">
    <property type="match status" value="1"/>
</dbReference>
<dbReference type="GO" id="GO:0004674">
    <property type="term" value="F:protein serine/threonine kinase activity"/>
    <property type="evidence" value="ECO:0007669"/>
    <property type="project" value="TreeGrafter"/>
</dbReference>
<reference evidence="6 7" key="1">
    <citation type="submission" date="2015-09" db="EMBL/GenBank/DDBJ databases">
        <title>Draft genome sequence of Aliiroseovarius crassostreae CV919-312TSm, the causative agent of Roseovarius Oyster Disease (formerly Juvenile Oyster Disease).</title>
        <authorList>
            <person name="Kessner L."/>
            <person name="Spinard E."/>
            <person name="Nelson D."/>
        </authorList>
    </citation>
    <scope>NUCLEOTIDE SEQUENCE [LARGE SCALE GENOMIC DNA]</scope>
    <source>
        <strain evidence="6 7">CV919-312</strain>
    </source>
</reference>
<dbReference type="InterPro" id="IPR012893">
    <property type="entry name" value="HipA-like_C"/>
</dbReference>
<dbReference type="OrthoDB" id="9805913at2"/>
<evidence type="ECO:0000313" key="7">
    <source>
        <dbReference type="Proteomes" id="UP000050471"/>
    </source>
</evidence>